<sequence length="491" mass="55084">MVATKVVPPGTVIFRELPAVVFPNLASNSLWMVCRGCCREIGVFGVAPFVQCSDCGLPLCKSECDFDGTHRDECELLQRASYKFSKREVGSLNVAAFTGLAILRILRWAEKYPVTAKTLYKLAPRSHGMKQELNDAMWSSSRDWVVEKLGLDISEEKLKQAFRVANLATVNLPTSNAPKMGPFKIMGAMVVYAGRSMVSHGCITNVYFTRLEEDVMETVLVSSRELKAGEVLVMDHNARWFKSADYRRTWASEHGVPCPLCADPATLGLHLDSWTCTRKGCRGLVVPLRGADSPDEGGRCQSCGLGMSAEEMESAAWEARRALEALEEAGSLMKASTGERKGAPSLRQWERFLHRYERPRGPLHPMHWIALRAKKELIFTVAGCLGNMNRDHNTEELVRWEGAFRDVLRALDVLAPGYNNMRTNINMQLVKLLCIRLMHLHKDGLRGRKLQVLYDEATSVLKDIKKLPRTVELQEEYAAMEFICETVTTLL</sequence>
<dbReference type="SUPFAM" id="SSF82199">
    <property type="entry name" value="SET domain"/>
    <property type="match status" value="1"/>
</dbReference>
<dbReference type="InterPro" id="IPR053010">
    <property type="entry name" value="SET_SmydA-8"/>
</dbReference>
<accession>A0A9C6XSF4</accession>
<dbReference type="Gene3D" id="6.10.140.2220">
    <property type="match status" value="1"/>
</dbReference>
<dbReference type="KEGG" id="foc:113215305"/>
<dbReference type="Gene3D" id="1.10.220.160">
    <property type="match status" value="1"/>
</dbReference>
<evidence type="ECO:0000313" key="2">
    <source>
        <dbReference type="RefSeq" id="XP_052129342.1"/>
    </source>
</evidence>
<dbReference type="AlphaFoldDB" id="A0A9C6XSF4"/>
<keyword evidence="1" id="KW-1185">Reference proteome</keyword>
<name>A0A9C6XSF4_FRAOC</name>
<reference evidence="2" key="1">
    <citation type="journal article" date="2018" name="Proc. Natl. Acad. Sci. U.S.A.">
        <title>Phylogenomics and the evolution of hemipteroid insects.</title>
        <authorList>
            <person name="Johnson K.P."/>
            <person name="Dietrich C.H."/>
            <person name="Friedrich F."/>
            <person name="Beutel R.G."/>
            <person name="Wipfler B."/>
            <person name="Peters R.S."/>
            <person name="Allen J.M."/>
            <person name="Petersen M."/>
            <person name="Donath A."/>
            <person name="Walden K.K."/>
            <person name="Kozlov A.M."/>
            <person name="Podsiadlowski L."/>
            <person name="Mayer C."/>
            <person name="Meusemann K."/>
            <person name="Vasilikopoulos A."/>
            <person name="Waterhouse R.M."/>
            <person name="Cameron S.L."/>
            <person name="Weirauch C."/>
            <person name="Swanson D.R."/>
            <person name="Percy D.M."/>
            <person name="Hardy N.B."/>
            <person name="Terry I."/>
            <person name="Liu S."/>
            <person name="Zhou X."/>
            <person name="Misof B."/>
            <person name="Robertson H.M."/>
            <person name="Yoshizawa K."/>
        </authorList>
    </citation>
    <scope>NUCLEOTIDE SEQUENCE</scope>
    <source>
        <tissue evidence="2">Whole organism</tissue>
    </source>
</reference>
<dbReference type="Gene3D" id="2.170.270.10">
    <property type="entry name" value="SET domain"/>
    <property type="match status" value="1"/>
</dbReference>
<dbReference type="GeneID" id="113215305"/>
<evidence type="ECO:0000313" key="1">
    <source>
        <dbReference type="Proteomes" id="UP000504606"/>
    </source>
</evidence>
<dbReference type="InterPro" id="IPR046341">
    <property type="entry name" value="SET_dom_sf"/>
</dbReference>
<organism evidence="1 2">
    <name type="scientific">Frankliniella occidentalis</name>
    <name type="common">Western flower thrips</name>
    <name type="synonym">Euthrips occidentalis</name>
    <dbReference type="NCBI Taxonomy" id="133901"/>
    <lineage>
        <taxon>Eukaryota</taxon>
        <taxon>Metazoa</taxon>
        <taxon>Ecdysozoa</taxon>
        <taxon>Arthropoda</taxon>
        <taxon>Hexapoda</taxon>
        <taxon>Insecta</taxon>
        <taxon>Pterygota</taxon>
        <taxon>Neoptera</taxon>
        <taxon>Paraneoptera</taxon>
        <taxon>Thysanoptera</taxon>
        <taxon>Terebrantia</taxon>
        <taxon>Thripoidea</taxon>
        <taxon>Thripidae</taxon>
        <taxon>Frankliniella</taxon>
    </lineage>
</organism>
<dbReference type="RefSeq" id="XP_052129342.1">
    <property type="nucleotide sequence ID" value="XM_052273382.1"/>
</dbReference>
<gene>
    <name evidence="2" type="primary">LOC113215305</name>
</gene>
<reference evidence="2" key="2">
    <citation type="submission" date="2025-08" db="UniProtKB">
        <authorList>
            <consortium name="RefSeq"/>
        </authorList>
    </citation>
    <scope>IDENTIFICATION</scope>
    <source>
        <tissue evidence="2">Whole organism</tissue>
    </source>
</reference>
<proteinExistence type="predicted"/>
<dbReference type="PANTHER" id="PTHR46455:SF5">
    <property type="entry name" value="SET AND MYND DOMAIN CONTAINING, ARTHROPOD-SPECIFIC, MEMBER 4, ISOFORM A"/>
    <property type="match status" value="1"/>
</dbReference>
<dbReference type="OrthoDB" id="265717at2759"/>
<dbReference type="PANTHER" id="PTHR46455">
    <property type="entry name" value="SET AND MYND DOMAIN CONTAINING, ARTHROPOD-SPECIFIC, MEMBER 4, ISOFORM A"/>
    <property type="match status" value="1"/>
</dbReference>
<protein>
    <submittedName>
        <fullName evidence="2">SET domain-containing protein SmydA-8-like</fullName>
    </submittedName>
</protein>
<dbReference type="Proteomes" id="UP000504606">
    <property type="component" value="Unplaced"/>
</dbReference>